<gene>
    <name evidence="7" type="ORF">CONCODRAFT_3361</name>
</gene>
<organism evidence="7 8">
    <name type="scientific">Conidiobolus coronatus (strain ATCC 28846 / CBS 209.66 / NRRL 28638)</name>
    <name type="common">Delacroixia coronata</name>
    <dbReference type="NCBI Taxonomy" id="796925"/>
    <lineage>
        <taxon>Eukaryota</taxon>
        <taxon>Fungi</taxon>
        <taxon>Fungi incertae sedis</taxon>
        <taxon>Zoopagomycota</taxon>
        <taxon>Entomophthoromycotina</taxon>
        <taxon>Entomophthoromycetes</taxon>
        <taxon>Entomophthorales</taxon>
        <taxon>Ancylistaceae</taxon>
        <taxon>Conidiobolus</taxon>
    </lineage>
</organism>
<evidence type="ECO:0000256" key="1">
    <source>
        <dbReference type="ARBA" id="ARBA00004141"/>
    </source>
</evidence>
<evidence type="ECO:0008006" key="9">
    <source>
        <dbReference type="Google" id="ProtNLM"/>
    </source>
</evidence>
<evidence type="ECO:0000256" key="4">
    <source>
        <dbReference type="ARBA" id="ARBA00022989"/>
    </source>
</evidence>
<dbReference type="InterPro" id="IPR036259">
    <property type="entry name" value="MFS_trans_sf"/>
</dbReference>
<evidence type="ECO:0000256" key="6">
    <source>
        <dbReference type="SAM" id="Phobius"/>
    </source>
</evidence>
<dbReference type="SUPFAM" id="SSF103473">
    <property type="entry name" value="MFS general substrate transporter"/>
    <property type="match status" value="1"/>
</dbReference>
<evidence type="ECO:0000256" key="5">
    <source>
        <dbReference type="ARBA" id="ARBA00023136"/>
    </source>
</evidence>
<proteinExistence type="predicted"/>
<feature type="transmembrane region" description="Helical" evidence="6">
    <location>
        <begin position="64"/>
        <end position="85"/>
    </location>
</feature>
<comment type="subcellular location">
    <subcellularLocation>
        <location evidence="1">Membrane</location>
        <topology evidence="1">Multi-pass membrane protein</topology>
    </subcellularLocation>
</comment>
<feature type="transmembrane region" description="Helical" evidence="6">
    <location>
        <begin position="40"/>
        <end position="58"/>
    </location>
</feature>
<dbReference type="STRING" id="796925.A0A137PFC9"/>
<keyword evidence="8" id="KW-1185">Reference proteome</keyword>
<dbReference type="Proteomes" id="UP000070444">
    <property type="component" value="Unassembled WGS sequence"/>
</dbReference>
<protein>
    <recommendedName>
        <fullName evidence="9">Major facilitator superfamily (MFS) profile domain-containing protein</fullName>
    </recommendedName>
</protein>
<keyword evidence="5 6" id="KW-0472">Membrane</keyword>
<feature type="transmembrane region" description="Helical" evidence="6">
    <location>
        <begin position="97"/>
        <end position="117"/>
    </location>
</feature>
<dbReference type="AlphaFoldDB" id="A0A137PFC9"/>
<dbReference type="Gene3D" id="1.20.1250.20">
    <property type="entry name" value="MFS general substrate transporter like domains"/>
    <property type="match status" value="1"/>
</dbReference>
<accession>A0A137PFC9</accession>
<dbReference type="GO" id="GO:0016020">
    <property type="term" value="C:membrane"/>
    <property type="evidence" value="ECO:0007669"/>
    <property type="project" value="UniProtKB-SubCell"/>
</dbReference>
<dbReference type="PANTHER" id="PTHR43791">
    <property type="entry name" value="PERMEASE-RELATED"/>
    <property type="match status" value="1"/>
</dbReference>
<evidence type="ECO:0000256" key="3">
    <source>
        <dbReference type="ARBA" id="ARBA00022692"/>
    </source>
</evidence>
<evidence type="ECO:0000256" key="2">
    <source>
        <dbReference type="ARBA" id="ARBA00022448"/>
    </source>
</evidence>
<dbReference type="PANTHER" id="PTHR43791:SF36">
    <property type="entry name" value="TRANSPORTER, PUTATIVE (AFU_ORTHOLOGUE AFUA_6G08340)-RELATED"/>
    <property type="match status" value="1"/>
</dbReference>
<sequence>MQFGKLSSLLLTAPPYAVAIFTTIAIAYHSDKKMQRCYHFCFSIAIGTIGYLLMAVVSNNHVKYFGAFLAVIGATSALPIHLSWLNNNMVGSTKAGTATAMVISFASFGGIVSGQMYRASEAPSIFQAILQTWLS</sequence>
<feature type="transmembrane region" description="Helical" evidence="6">
    <location>
        <begin position="6"/>
        <end position="28"/>
    </location>
</feature>
<keyword evidence="4 6" id="KW-1133">Transmembrane helix</keyword>
<reference evidence="7 8" key="1">
    <citation type="journal article" date="2015" name="Genome Biol. Evol.">
        <title>Phylogenomic analyses indicate that early fungi evolved digesting cell walls of algal ancestors of land plants.</title>
        <authorList>
            <person name="Chang Y."/>
            <person name="Wang S."/>
            <person name="Sekimoto S."/>
            <person name="Aerts A.L."/>
            <person name="Choi C."/>
            <person name="Clum A."/>
            <person name="LaButti K.M."/>
            <person name="Lindquist E.A."/>
            <person name="Yee Ngan C."/>
            <person name="Ohm R.A."/>
            <person name="Salamov A.A."/>
            <person name="Grigoriev I.V."/>
            <person name="Spatafora J.W."/>
            <person name="Berbee M.L."/>
        </authorList>
    </citation>
    <scope>NUCLEOTIDE SEQUENCE [LARGE SCALE GENOMIC DNA]</scope>
    <source>
        <strain evidence="7 8">NRRL 28638</strain>
    </source>
</reference>
<name>A0A137PFC9_CONC2</name>
<evidence type="ECO:0000313" key="7">
    <source>
        <dbReference type="EMBL" id="KXN73675.1"/>
    </source>
</evidence>
<dbReference type="OrthoDB" id="5410941at2759"/>
<dbReference type="GO" id="GO:0022857">
    <property type="term" value="F:transmembrane transporter activity"/>
    <property type="evidence" value="ECO:0007669"/>
    <property type="project" value="TreeGrafter"/>
</dbReference>
<evidence type="ECO:0000313" key="8">
    <source>
        <dbReference type="Proteomes" id="UP000070444"/>
    </source>
</evidence>
<keyword evidence="3 6" id="KW-0812">Transmembrane</keyword>
<dbReference type="EMBL" id="KQ964433">
    <property type="protein sequence ID" value="KXN73675.1"/>
    <property type="molecule type" value="Genomic_DNA"/>
</dbReference>
<keyword evidence="2" id="KW-0813">Transport</keyword>